<feature type="transmembrane region" description="Helical" evidence="8">
    <location>
        <begin position="151"/>
        <end position="167"/>
    </location>
</feature>
<feature type="transmembrane region" description="Helical" evidence="8">
    <location>
        <begin position="221"/>
        <end position="239"/>
    </location>
</feature>
<reference evidence="10 11" key="1">
    <citation type="submission" date="2024-02" db="EMBL/GenBank/DDBJ databases">
        <title>Lysinimicrobium sediminis NBRC 112286.</title>
        <authorList>
            <person name="Ichikawa N."/>
            <person name="Katano-Makiyama Y."/>
            <person name="Hidaka K."/>
        </authorList>
    </citation>
    <scope>NUCLEOTIDE SEQUENCE [LARGE SCALE GENOMIC DNA]</scope>
    <source>
        <strain evidence="10 11">NBRC 112286</strain>
    </source>
</reference>
<feature type="transmembrane region" description="Helical" evidence="8">
    <location>
        <begin position="72"/>
        <end position="92"/>
    </location>
</feature>
<dbReference type="SUPFAM" id="SSF103481">
    <property type="entry name" value="Multidrug resistance efflux transporter EmrE"/>
    <property type="match status" value="2"/>
</dbReference>
<dbReference type="PANTHER" id="PTHR22911:SF137">
    <property type="entry name" value="SOLUTE CARRIER FAMILY 35 MEMBER G2-RELATED"/>
    <property type="match status" value="1"/>
</dbReference>
<dbReference type="InterPro" id="IPR037185">
    <property type="entry name" value="EmrE-like"/>
</dbReference>
<evidence type="ECO:0000256" key="6">
    <source>
        <dbReference type="ARBA" id="ARBA00022989"/>
    </source>
</evidence>
<keyword evidence="7 8" id="KW-0472">Membrane</keyword>
<organism evidence="10 11">
    <name type="scientific">Demequina sediminis</name>
    <dbReference type="NCBI Taxonomy" id="1930058"/>
    <lineage>
        <taxon>Bacteria</taxon>
        <taxon>Bacillati</taxon>
        <taxon>Actinomycetota</taxon>
        <taxon>Actinomycetes</taxon>
        <taxon>Micrococcales</taxon>
        <taxon>Demequinaceae</taxon>
        <taxon>Demequina</taxon>
    </lineage>
</organism>
<evidence type="ECO:0000256" key="4">
    <source>
        <dbReference type="ARBA" id="ARBA00022475"/>
    </source>
</evidence>
<evidence type="ECO:0000259" key="9">
    <source>
        <dbReference type="Pfam" id="PF00892"/>
    </source>
</evidence>
<name>A0ABP9WGU2_9MICO</name>
<dbReference type="PANTHER" id="PTHR22911">
    <property type="entry name" value="ACYL-MALONYL CONDENSING ENZYME-RELATED"/>
    <property type="match status" value="1"/>
</dbReference>
<keyword evidence="11" id="KW-1185">Reference proteome</keyword>
<dbReference type="RefSeq" id="WP_286214891.1">
    <property type="nucleotide sequence ID" value="NZ_AP027736.1"/>
</dbReference>
<evidence type="ECO:0000256" key="2">
    <source>
        <dbReference type="ARBA" id="ARBA00007362"/>
    </source>
</evidence>
<evidence type="ECO:0000256" key="5">
    <source>
        <dbReference type="ARBA" id="ARBA00022692"/>
    </source>
</evidence>
<feature type="transmembrane region" description="Helical" evidence="8">
    <location>
        <begin position="274"/>
        <end position="292"/>
    </location>
</feature>
<keyword evidence="5 8" id="KW-0812">Transmembrane</keyword>
<evidence type="ECO:0000313" key="10">
    <source>
        <dbReference type="EMBL" id="GAA5519032.1"/>
    </source>
</evidence>
<evidence type="ECO:0000313" key="11">
    <source>
        <dbReference type="Proteomes" id="UP001426770"/>
    </source>
</evidence>
<evidence type="ECO:0000256" key="8">
    <source>
        <dbReference type="SAM" id="Phobius"/>
    </source>
</evidence>
<evidence type="ECO:0000256" key="7">
    <source>
        <dbReference type="ARBA" id="ARBA00023136"/>
    </source>
</evidence>
<dbReference type="EMBL" id="BAABRR010000006">
    <property type="protein sequence ID" value="GAA5519032.1"/>
    <property type="molecule type" value="Genomic_DNA"/>
</dbReference>
<comment type="subcellular location">
    <subcellularLocation>
        <location evidence="1">Cell membrane</location>
        <topology evidence="1">Multi-pass membrane protein</topology>
    </subcellularLocation>
</comment>
<comment type="caution">
    <text evidence="10">The sequence shown here is derived from an EMBL/GenBank/DDBJ whole genome shotgun (WGS) entry which is preliminary data.</text>
</comment>
<accession>A0ABP9WGU2</accession>
<evidence type="ECO:0000256" key="1">
    <source>
        <dbReference type="ARBA" id="ARBA00004651"/>
    </source>
</evidence>
<keyword evidence="4" id="KW-1003">Cell membrane</keyword>
<feature type="transmembrane region" description="Helical" evidence="8">
    <location>
        <begin position="104"/>
        <end position="121"/>
    </location>
</feature>
<protein>
    <submittedName>
        <fullName evidence="10">Protein RarD</fullName>
    </submittedName>
</protein>
<sequence length="316" mass="33811">MTPALDRRGLLYGASAYFIWGLFPIFMAALEPAGAFEIVAWRSVSSLVVCLAIVPFVRGWARIVSVVRDRRVMARLAVASLVIAVNWGVMVYAVVTDRVAQTSLGYYINPLITVALGVVLLGERLRRLQVVAIGVAALAVAVLAVEMGGLPWISLALAFSFAIYSFVKKDVGHRVDALTGLTVETAVQLPLAIGVLAWVGVSGQATLFARGAEGLGGWHDALLLTTGTWTAGALLVFAAGARRLPLNVSGLLQYIAPTMTFALAVWYFHEPMPAGRWAGFALVWVALVIITIDSWRARSRVRDPLAAQSGAVTEPV</sequence>
<proteinExistence type="inferred from homology"/>
<dbReference type="Proteomes" id="UP001426770">
    <property type="component" value="Unassembled WGS sequence"/>
</dbReference>
<evidence type="ECO:0000256" key="3">
    <source>
        <dbReference type="ARBA" id="ARBA00022448"/>
    </source>
</evidence>
<feature type="transmembrane region" description="Helical" evidence="8">
    <location>
        <begin position="128"/>
        <end position="145"/>
    </location>
</feature>
<gene>
    <name evidence="10" type="primary">rarD</name>
    <name evidence="10" type="ORF">Lsed01_01470</name>
</gene>
<feature type="transmembrane region" description="Helical" evidence="8">
    <location>
        <begin position="179"/>
        <end position="201"/>
    </location>
</feature>
<dbReference type="InterPro" id="IPR000620">
    <property type="entry name" value="EamA_dom"/>
</dbReference>
<dbReference type="Pfam" id="PF00892">
    <property type="entry name" value="EamA"/>
    <property type="match status" value="1"/>
</dbReference>
<keyword evidence="6 8" id="KW-1133">Transmembrane helix</keyword>
<feature type="transmembrane region" description="Helical" evidence="8">
    <location>
        <begin position="251"/>
        <end position="268"/>
    </location>
</feature>
<dbReference type="InterPro" id="IPR004626">
    <property type="entry name" value="RarD"/>
</dbReference>
<comment type="similarity">
    <text evidence="2">Belongs to the EamA transporter family.</text>
</comment>
<feature type="domain" description="EamA" evidence="9">
    <location>
        <begin position="8"/>
        <end position="143"/>
    </location>
</feature>
<feature type="transmembrane region" description="Helical" evidence="8">
    <location>
        <begin position="9"/>
        <end position="27"/>
    </location>
</feature>
<feature type="transmembrane region" description="Helical" evidence="8">
    <location>
        <begin position="39"/>
        <end position="60"/>
    </location>
</feature>
<dbReference type="NCBIfam" id="TIGR00688">
    <property type="entry name" value="rarD"/>
    <property type="match status" value="1"/>
</dbReference>
<keyword evidence="3" id="KW-0813">Transport</keyword>